<dbReference type="InterPro" id="IPR015854">
    <property type="entry name" value="ABC_transpr_LolD-like"/>
</dbReference>
<dbReference type="SMART" id="SM00382">
    <property type="entry name" value="AAA"/>
    <property type="match status" value="1"/>
</dbReference>
<name>A0A212LUY0_9FIRM</name>
<dbReference type="InterPro" id="IPR017871">
    <property type="entry name" value="ABC_transporter-like_CS"/>
</dbReference>
<dbReference type="InterPro" id="IPR027417">
    <property type="entry name" value="P-loop_NTPase"/>
</dbReference>
<dbReference type="GO" id="GO:0016887">
    <property type="term" value="F:ATP hydrolysis activity"/>
    <property type="evidence" value="ECO:0007669"/>
    <property type="project" value="InterPro"/>
</dbReference>
<keyword evidence="1" id="KW-0547">Nucleotide-binding</keyword>
<reference evidence="4" key="1">
    <citation type="submission" date="2016-08" db="EMBL/GenBank/DDBJ databases">
        <authorList>
            <person name="Seilhamer J.J."/>
        </authorList>
    </citation>
    <scope>NUCLEOTIDE SEQUENCE</scope>
    <source>
        <strain evidence="4">86</strain>
    </source>
</reference>
<dbReference type="Pfam" id="PF00005">
    <property type="entry name" value="ABC_tran"/>
    <property type="match status" value="1"/>
</dbReference>
<dbReference type="SUPFAM" id="SSF52540">
    <property type="entry name" value="P-loop containing nucleoside triphosphate hydrolases"/>
    <property type="match status" value="1"/>
</dbReference>
<dbReference type="EMBL" id="FMJE01000003">
    <property type="protein sequence ID" value="SCM81209.1"/>
    <property type="molecule type" value="Genomic_DNA"/>
</dbReference>
<evidence type="ECO:0000256" key="1">
    <source>
        <dbReference type="ARBA" id="ARBA00022741"/>
    </source>
</evidence>
<dbReference type="GO" id="GO:0022857">
    <property type="term" value="F:transmembrane transporter activity"/>
    <property type="evidence" value="ECO:0007669"/>
    <property type="project" value="TreeGrafter"/>
</dbReference>
<dbReference type="PANTHER" id="PTHR24220:SF659">
    <property type="entry name" value="TRANSPORTER, PUTATIVE-RELATED"/>
    <property type="match status" value="1"/>
</dbReference>
<dbReference type="GO" id="GO:0005886">
    <property type="term" value="C:plasma membrane"/>
    <property type="evidence" value="ECO:0007669"/>
    <property type="project" value="TreeGrafter"/>
</dbReference>
<dbReference type="PANTHER" id="PTHR24220">
    <property type="entry name" value="IMPORT ATP-BINDING PROTEIN"/>
    <property type="match status" value="1"/>
</dbReference>
<accession>A0A212LUY0</accession>
<organism evidence="4">
    <name type="scientific">uncultured Sporomusa sp</name>
    <dbReference type="NCBI Taxonomy" id="307249"/>
    <lineage>
        <taxon>Bacteria</taxon>
        <taxon>Bacillati</taxon>
        <taxon>Bacillota</taxon>
        <taxon>Negativicutes</taxon>
        <taxon>Selenomonadales</taxon>
        <taxon>Sporomusaceae</taxon>
        <taxon>Sporomusa</taxon>
        <taxon>environmental samples</taxon>
    </lineage>
</organism>
<dbReference type="PROSITE" id="PS00211">
    <property type="entry name" value="ABC_TRANSPORTER_1"/>
    <property type="match status" value="1"/>
</dbReference>
<feature type="domain" description="ABC transporter" evidence="3">
    <location>
        <begin position="5"/>
        <end position="222"/>
    </location>
</feature>
<dbReference type="AlphaFoldDB" id="A0A212LUY0"/>
<keyword evidence="2" id="KW-0067">ATP-binding</keyword>
<sequence length="222" mass="23699">MENLLEMRDIGKSYGEDIILSGLSFTLARGMAIAIIGHSGGGKTTLLSIMGLLQKATSGQVRIDGLDIAGLSSAMLAKLRGQYISFVFQRARLINSLTALENVIAPAWFIRRGENLEQQAQALLAHFGLSHRLHYKPQELSLGQLRRISLARALLLKPPILLADEPTNDLDPALAGEVAACLLAARQAGSGVVIVTHDVGLAAQADQTFRLAEGALHSVACQ</sequence>
<gene>
    <name evidence="4" type="ORF">KL86SPO_31388</name>
</gene>
<dbReference type="PROSITE" id="PS50893">
    <property type="entry name" value="ABC_TRANSPORTER_2"/>
    <property type="match status" value="1"/>
</dbReference>
<proteinExistence type="predicted"/>
<dbReference type="InterPro" id="IPR003593">
    <property type="entry name" value="AAA+_ATPase"/>
</dbReference>
<evidence type="ECO:0000259" key="3">
    <source>
        <dbReference type="PROSITE" id="PS50893"/>
    </source>
</evidence>
<dbReference type="GO" id="GO:0005524">
    <property type="term" value="F:ATP binding"/>
    <property type="evidence" value="ECO:0007669"/>
    <property type="project" value="UniProtKB-KW"/>
</dbReference>
<evidence type="ECO:0000256" key="2">
    <source>
        <dbReference type="ARBA" id="ARBA00022840"/>
    </source>
</evidence>
<dbReference type="Gene3D" id="3.40.50.300">
    <property type="entry name" value="P-loop containing nucleotide triphosphate hydrolases"/>
    <property type="match status" value="1"/>
</dbReference>
<protein>
    <submittedName>
        <fullName evidence="4">ABC transporter related protein</fullName>
    </submittedName>
</protein>
<evidence type="ECO:0000313" key="4">
    <source>
        <dbReference type="EMBL" id="SCM81209.1"/>
    </source>
</evidence>
<dbReference type="InterPro" id="IPR003439">
    <property type="entry name" value="ABC_transporter-like_ATP-bd"/>
</dbReference>
<dbReference type="RefSeq" id="WP_288184291.1">
    <property type="nucleotide sequence ID" value="NZ_LT608335.1"/>
</dbReference>